<dbReference type="AlphaFoldDB" id="A0A108FBQ1"/>
<feature type="transmembrane region" description="Helical" evidence="5">
    <location>
        <begin position="251"/>
        <end position="271"/>
    </location>
</feature>
<feature type="transmembrane region" description="Helical" evidence="5">
    <location>
        <begin position="59"/>
        <end position="78"/>
    </location>
</feature>
<feature type="transmembrane region" description="Helical" evidence="5">
    <location>
        <begin position="156"/>
        <end position="177"/>
    </location>
</feature>
<sequence length="432" mass="46466">MTTLNHASPAYDADAATPIPRRRWLRVIPPLLMACIVSYMDRVNIAFAMPGGMNAELDIGASMAGLAGGIFFFGYLFLQIPGGRLAALGGGKKFIAWSLVSWAVLSALTGLVTEAWQLLTLRFLLGVAEGGMLPVVLTMVSNWFPDRERGRANAMVIMFVPLAGIITAPLSGFILAAYDWRHLFYGAGLLSLAFLAIWLPFADDRPETARWLSPREKAYLVDALRAEREAARGSAQHTATSFGALLRDETVWRLVAINFCYQVGIYGYTLWLPTLLKNLTHGGMAQVGMLAILPYIGTMLGMSVTSYLSDKTGRRRLFIVLPLLGFAACLFLSVRFQSATWVSYAFLIGCGFFLQAAAGVFWAIPPKLCSVETAGSARGLINALGNLGGFCGPYAVGVLTQHVSAAAGVYSLAGALAVAGLLTFTLPKRCEA</sequence>
<dbReference type="InterPro" id="IPR020846">
    <property type="entry name" value="MFS_dom"/>
</dbReference>
<accession>A0A108FBQ1</accession>
<dbReference type="GO" id="GO:0022857">
    <property type="term" value="F:transmembrane transporter activity"/>
    <property type="evidence" value="ECO:0007669"/>
    <property type="project" value="InterPro"/>
</dbReference>
<dbReference type="RefSeq" id="WP_060149603.1">
    <property type="nucleotide sequence ID" value="NZ_LPGD01000060.1"/>
</dbReference>
<dbReference type="PANTHER" id="PTHR11662">
    <property type="entry name" value="SOLUTE CARRIER FAMILY 17"/>
    <property type="match status" value="1"/>
</dbReference>
<dbReference type="PROSITE" id="PS50850">
    <property type="entry name" value="MFS"/>
    <property type="match status" value="1"/>
</dbReference>
<feature type="domain" description="Major facilitator superfamily (MFS) profile" evidence="6">
    <location>
        <begin position="27"/>
        <end position="431"/>
    </location>
</feature>
<name>A0A108FBQ1_9BURK</name>
<evidence type="ECO:0000256" key="4">
    <source>
        <dbReference type="ARBA" id="ARBA00023136"/>
    </source>
</evidence>
<dbReference type="EMBL" id="LPHB01000035">
    <property type="protein sequence ID" value="KWA63526.1"/>
    <property type="molecule type" value="Genomic_DNA"/>
</dbReference>
<protein>
    <submittedName>
        <fullName evidence="7">2-ketogluconate transporter</fullName>
    </submittedName>
</protein>
<feature type="transmembrane region" description="Helical" evidence="5">
    <location>
        <begin position="94"/>
        <end position="113"/>
    </location>
</feature>
<dbReference type="PANTHER" id="PTHR11662:SF399">
    <property type="entry name" value="FI19708P1-RELATED"/>
    <property type="match status" value="1"/>
</dbReference>
<organism evidence="7">
    <name type="scientific">Burkholderia stagnalis</name>
    <dbReference type="NCBI Taxonomy" id="1503054"/>
    <lineage>
        <taxon>Bacteria</taxon>
        <taxon>Pseudomonadati</taxon>
        <taxon>Pseudomonadota</taxon>
        <taxon>Betaproteobacteria</taxon>
        <taxon>Burkholderiales</taxon>
        <taxon>Burkholderiaceae</taxon>
        <taxon>Burkholderia</taxon>
        <taxon>Burkholderia cepacia complex</taxon>
    </lineage>
</organism>
<feature type="transmembrane region" description="Helical" evidence="5">
    <location>
        <begin position="402"/>
        <end position="426"/>
    </location>
</feature>
<keyword evidence="3 5" id="KW-1133">Transmembrane helix</keyword>
<feature type="transmembrane region" description="Helical" evidence="5">
    <location>
        <begin position="283"/>
        <end position="305"/>
    </location>
</feature>
<feature type="transmembrane region" description="Helical" evidence="5">
    <location>
        <begin position="119"/>
        <end position="144"/>
    </location>
</feature>
<feature type="transmembrane region" description="Helical" evidence="5">
    <location>
        <begin position="376"/>
        <end position="396"/>
    </location>
</feature>
<feature type="transmembrane region" description="Helical" evidence="5">
    <location>
        <begin position="317"/>
        <end position="336"/>
    </location>
</feature>
<comment type="caution">
    <text evidence="7">The sequence shown here is derived from an EMBL/GenBank/DDBJ whole genome shotgun (WGS) entry which is preliminary data.</text>
</comment>
<keyword evidence="4 5" id="KW-0472">Membrane</keyword>
<evidence type="ECO:0000256" key="3">
    <source>
        <dbReference type="ARBA" id="ARBA00022989"/>
    </source>
</evidence>
<dbReference type="SUPFAM" id="SSF103473">
    <property type="entry name" value="MFS general substrate transporter"/>
    <property type="match status" value="1"/>
</dbReference>
<evidence type="ECO:0000256" key="5">
    <source>
        <dbReference type="SAM" id="Phobius"/>
    </source>
</evidence>
<gene>
    <name evidence="7" type="ORF">WT44_12210</name>
</gene>
<proteinExistence type="predicted"/>
<evidence type="ECO:0000259" key="6">
    <source>
        <dbReference type="PROSITE" id="PS50850"/>
    </source>
</evidence>
<dbReference type="GO" id="GO:0016020">
    <property type="term" value="C:membrane"/>
    <property type="evidence" value="ECO:0007669"/>
    <property type="project" value="UniProtKB-SubCell"/>
</dbReference>
<dbReference type="Gene3D" id="1.20.1250.20">
    <property type="entry name" value="MFS general substrate transporter like domains"/>
    <property type="match status" value="2"/>
</dbReference>
<dbReference type="Pfam" id="PF07690">
    <property type="entry name" value="MFS_1"/>
    <property type="match status" value="1"/>
</dbReference>
<evidence type="ECO:0000256" key="2">
    <source>
        <dbReference type="ARBA" id="ARBA00022692"/>
    </source>
</evidence>
<feature type="transmembrane region" description="Helical" evidence="5">
    <location>
        <begin position="183"/>
        <end position="201"/>
    </location>
</feature>
<evidence type="ECO:0000313" key="8">
    <source>
        <dbReference type="Proteomes" id="UP000068603"/>
    </source>
</evidence>
<dbReference type="STRING" id="1503054.WT74_22180"/>
<reference evidence="7 8" key="1">
    <citation type="submission" date="2015-11" db="EMBL/GenBank/DDBJ databases">
        <title>Expanding the genomic diversity of Burkholderia species for the development of highly accurate diagnostics.</title>
        <authorList>
            <person name="Sahl J."/>
            <person name="Keim P."/>
            <person name="Wagner D."/>
        </authorList>
    </citation>
    <scope>NUCLEOTIDE SEQUENCE [LARGE SCALE GENOMIC DNA]</scope>
    <source>
        <strain evidence="7 8">MSMB1960WGS</strain>
    </source>
</reference>
<dbReference type="Proteomes" id="UP000068603">
    <property type="component" value="Unassembled WGS sequence"/>
</dbReference>
<comment type="subcellular location">
    <subcellularLocation>
        <location evidence="1">Membrane</location>
        <topology evidence="1">Multi-pass membrane protein</topology>
    </subcellularLocation>
</comment>
<dbReference type="InterPro" id="IPR011701">
    <property type="entry name" value="MFS"/>
</dbReference>
<evidence type="ECO:0000313" key="7">
    <source>
        <dbReference type="EMBL" id="KWA63526.1"/>
    </source>
</evidence>
<feature type="transmembrane region" description="Helical" evidence="5">
    <location>
        <begin position="31"/>
        <end position="53"/>
    </location>
</feature>
<feature type="transmembrane region" description="Helical" evidence="5">
    <location>
        <begin position="342"/>
        <end position="364"/>
    </location>
</feature>
<dbReference type="CDD" id="cd17319">
    <property type="entry name" value="MFS_ExuT_GudP_like"/>
    <property type="match status" value="1"/>
</dbReference>
<evidence type="ECO:0000256" key="1">
    <source>
        <dbReference type="ARBA" id="ARBA00004141"/>
    </source>
</evidence>
<dbReference type="InterPro" id="IPR036259">
    <property type="entry name" value="MFS_trans_sf"/>
</dbReference>
<dbReference type="InterPro" id="IPR050382">
    <property type="entry name" value="MFS_Na/Anion_cotransporter"/>
</dbReference>
<keyword evidence="2 5" id="KW-0812">Transmembrane</keyword>